<evidence type="ECO:0000256" key="6">
    <source>
        <dbReference type="SAM" id="MobiDB-lite"/>
    </source>
</evidence>
<evidence type="ECO:0000256" key="5">
    <source>
        <dbReference type="SAM" id="Coils"/>
    </source>
</evidence>
<dbReference type="GO" id="GO:0016324">
    <property type="term" value="C:apical plasma membrane"/>
    <property type="evidence" value="ECO:0007669"/>
    <property type="project" value="TreeGrafter"/>
</dbReference>
<evidence type="ECO:0000256" key="4">
    <source>
        <dbReference type="ARBA" id="ARBA00023212"/>
    </source>
</evidence>
<feature type="domain" description="ASD2" evidence="7">
    <location>
        <begin position="1"/>
        <end position="185"/>
    </location>
</feature>
<comment type="subcellular location">
    <subcellularLocation>
        <location evidence="1">Cytoplasm</location>
        <location evidence="1">Cytoskeleton</location>
    </subcellularLocation>
</comment>
<keyword evidence="5" id="KW-0175">Coiled coil</keyword>
<dbReference type="GO" id="GO:0007015">
    <property type="term" value="P:actin filament organization"/>
    <property type="evidence" value="ECO:0007669"/>
    <property type="project" value="TreeGrafter"/>
</dbReference>
<feature type="coiled-coil region" evidence="5">
    <location>
        <begin position="8"/>
        <end position="35"/>
    </location>
</feature>
<reference evidence="9" key="1">
    <citation type="journal article" date="2006" name="Science">
        <title>Ancient noncoding elements conserved in the human genome.</title>
        <authorList>
            <person name="Venkatesh B."/>
            <person name="Kirkness E.F."/>
            <person name="Loh Y.H."/>
            <person name="Halpern A.L."/>
            <person name="Lee A.P."/>
            <person name="Johnson J."/>
            <person name="Dandona N."/>
            <person name="Viswanathan L.D."/>
            <person name="Tay A."/>
            <person name="Venter J.C."/>
            <person name="Strausberg R.L."/>
            <person name="Brenner S."/>
        </authorList>
    </citation>
    <scope>NUCLEOTIDE SEQUENCE [LARGE SCALE GENOMIC DNA]</scope>
</reference>
<reference evidence="9" key="3">
    <citation type="journal article" date="2014" name="Nature">
        <title>Elephant shark genome provides unique insights into gnathostome evolution.</title>
        <authorList>
            <consortium name="International Elephant Shark Genome Sequencing Consortium"/>
            <person name="Venkatesh B."/>
            <person name="Lee A.P."/>
            <person name="Ravi V."/>
            <person name="Maurya A.K."/>
            <person name="Lian M.M."/>
            <person name="Swann J.B."/>
            <person name="Ohta Y."/>
            <person name="Flajnik M.F."/>
            <person name="Sutoh Y."/>
            <person name="Kasahara M."/>
            <person name="Hoon S."/>
            <person name="Gangu V."/>
            <person name="Roy S.W."/>
            <person name="Irimia M."/>
            <person name="Korzh V."/>
            <person name="Kondrychyn I."/>
            <person name="Lim Z.W."/>
            <person name="Tay B.H."/>
            <person name="Tohari S."/>
            <person name="Kong K.W."/>
            <person name="Ho S."/>
            <person name="Lorente-Galdos B."/>
            <person name="Quilez J."/>
            <person name="Marques-Bonet T."/>
            <person name="Raney B.J."/>
            <person name="Ingham P.W."/>
            <person name="Tay A."/>
            <person name="Hillier L.W."/>
            <person name="Minx P."/>
            <person name="Boehm T."/>
            <person name="Wilson R.K."/>
            <person name="Brenner S."/>
            <person name="Warren W.C."/>
        </authorList>
    </citation>
    <scope>NUCLEOTIDE SEQUENCE [LARGE SCALE GENOMIC DNA]</scope>
</reference>
<dbReference type="Ensembl" id="ENSCMIT00000003925.1">
    <property type="protein sequence ID" value="ENSCMIP00000003780.1"/>
    <property type="gene ID" value="ENSCMIG00000002267.1"/>
</dbReference>
<dbReference type="PROSITE" id="PS51307">
    <property type="entry name" value="ASD2"/>
    <property type="match status" value="1"/>
</dbReference>
<reference evidence="9" key="2">
    <citation type="journal article" date="2007" name="PLoS Biol.">
        <title>Survey sequencing and comparative analysis of the elephant shark (Callorhinchus milii) genome.</title>
        <authorList>
            <person name="Venkatesh B."/>
            <person name="Kirkness E.F."/>
            <person name="Loh Y.H."/>
            <person name="Halpern A.L."/>
            <person name="Lee A.P."/>
            <person name="Johnson J."/>
            <person name="Dandona N."/>
            <person name="Viswanathan L.D."/>
            <person name="Tay A."/>
            <person name="Venter J.C."/>
            <person name="Strausberg R.L."/>
            <person name="Brenner S."/>
        </authorList>
    </citation>
    <scope>NUCLEOTIDE SEQUENCE [LARGE SCALE GENOMIC DNA]</scope>
</reference>
<dbReference type="GeneTree" id="ENSGT00940000157778"/>
<dbReference type="Gene3D" id="6.10.250.3120">
    <property type="match status" value="1"/>
</dbReference>
<reference evidence="8" key="4">
    <citation type="submission" date="2025-08" db="UniProtKB">
        <authorList>
            <consortium name="Ensembl"/>
        </authorList>
    </citation>
    <scope>IDENTIFICATION</scope>
</reference>
<dbReference type="GO" id="GO:0043296">
    <property type="term" value="C:apical junction complex"/>
    <property type="evidence" value="ECO:0007669"/>
    <property type="project" value="TreeGrafter"/>
</dbReference>
<dbReference type="GO" id="GO:0030864">
    <property type="term" value="C:cortical actin cytoskeleton"/>
    <property type="evidence" value="ECO:0007669"/>
    <property type="project" value="TreeGrafter"/>
</dbReference>
<feature type="region of interest" description="Disordered" evidence="6">
    <location>
        <begin position="95"/>
        <end position="127"/>
    </location>
</feature>
<keyword evidence="3" id="KW-0963">Cytoplasm</keyword>
<proteinExistence type="inferred from homology"/>
<dbReference type="InParanoid" id="A0A4W3GLL5"/>
<dbReference type="Proteomes" id="UP000314986">
    <property type="component" value="Unassembled WGS sequence"/>
</dbReference>
<evidence type="ECO:0000256" key="1">
    <source>
        <dbReference type="ARBA" id="ARBA00004245"/>
    </source>
</evidence>
<evidence type="ECO:0000313" key="9">
    <source>
        <dbReference type="Proteomes" id="UP000314986"/>
    </source>
</evidence>
<evidence type="ECO:0000256" key="2">
    <source>
        <dbReference type="ARBA" id="ARBA00006469"/>
    </source>
</evidence>
<reference evidence="8" key="5">
    <citation type="submission" date="2025-09" db="UniProtKB">
        <authorList>
            <consortium name="Ensembl"/>
        </authorList>
    </citation>
    <scope>IDENTIFICATION</scope>
</reference>
<dbReference type="InterPro" id="IPR014799">
    <property type="entry name" value="ASD2_dom"/>
</dbReference>
<evidence type="ECO:0000313" key="8">
    <source>
        <dbReference type="Ensembl" id="ENSCMIP00000003780.1"/>
    </source>
</evidence>
<dbReference type="PANTHER" id="PTHR15012">
    <property type="entry name" value="APICAL PROTEIN/SHROOM-RELATED"/>
    <property type="match status" value="1"/>
</dbReference>
<keyword evidence="9" id="KW-1185">Reference proteome</keyword>
<gene>
    <name evidence="8" type="primary">LOC103177393</name>
</gene>
<evidence type="ECO:0000259" key="7">
    <source>
        <dbReference type="PROSITE" id="PS51307"/>
    </source>
</evidence>
<dbReference type="GO" id="GO:0051015">
    <property type="term" value="F:actin filament binding"/>
    <property type="evidence" value="ECO:0007669"/>
    <property type="project" value="InterPro"/>
</dbReference>
<dbReference type="AlphaFoldDB" id="A0A4W3GLL5"/>
<name>A0A4W3GLL5_CALMI</name>
<comment type="similarity">
    <text evidence="2">Belongs to the shroom family.</text>
</comment>
<feature type="compositionally biased region" description="Basic and acidic residues" evidence="6">
    <location>
        <begin position="99"/>
        <end position="127"/>
    </location>
</feature>
<dbReference type="PANTHER" id="PTHR15012:SF37">
    <property type="entry name" value="PROTEIN SHROOM1"/>
    <property type="match status" value="1"/>
</dbReference>
<accession>A0A4W3GLL5</accession>
<keyword evidence="4" id="KW-0206">Cytoskeleton</keyword>
<organism evidence="8 9">
    <name type="scientific">Callorhinchus milii</name>
    <name type="common">Ghost shark</name>
    <dbReference type="NCBI Taxonomy" id="7868"/>
    <lineage>
        <taxon>Eukaryota</taxon>
        <taxon>Metazoa</taxon>
        <taxon>Chordata</taxon>
        <taxon>Craniata</taxon>
        <taxon>Vertebrata</taxon>
        <taxon>Chondrichthyes</taxon>
        <taxon>Holocephali</taxon>
        <taxon>Chimaeriformes</taxon>
        <taxon>Callorhinchidae</taxon>
        <taxon>Callorhinchus</taxon>
    </lineage>
</organism>
<dbReference type="InterPro" id="IPR027685">
    <property type="entry name" value="Shroom_fam"/>
</dbReference>
<sequence length="187" mass="21713">MGRPSDIAEKKRELIDAINCKLQKLQERKVALTADIRANDLLGENIEAWVEGTCKPHEVQKYKTFIKDLDKVLNLLLSLSSRLARVENALNKVNEATDSEEKKSLNERHHTLSGQHEDARGLKEHQDHRERMTFNILSNYLTETQLQDSQQFIQTTKILLIEQRDLDEHLKLTEDQLECLQNSLESR</sequence>
<protein>
    <recommendedName>
        <fullName evidence="7">ASD2 domain-containing protein</fullName>
    </recommendedName>
</protein>
<dbReference type="OMA" id="PNRGWPQ"/>
<dbReference type="GO" id="GO:0005912">
    <property type="term" value="C:adherens junction"/>
    <property type="evidence" value="ECO:0007669"/>
    <property type="project" value="TreeGrafter"/>
</dbReference>
<dbReference type="Pfam" id="PF08687">
    <property type="entry name" value="ASD2"/>
    <property type="match status" value="1"/>
</dbReference>
<evidence type="ECO:0000256" key="3">
    <source>
        <dbReference type="ARBA" id="ARBA00022490"/>
    </source>
</evidence>